<dbReference type="Gene3D" id="3.30.360.10">
    <property type="entry name" value="Dihydrodipicolinate Reductase, domain 2"/>
    <property type="match status" value="1"/>
</dbReference>
<protein>
    <submittedName>
        <fullName evidence="3">Predicted dehydrogenase</fullName>
    </submittedName>
</protein>
<dbReference type="InterPro" id="IPR051317">
    <property type="entry name" value="Gfo/Idh/MocA_oxidoreduct"/>
</dbReference>
<dbReference type="PANTHER" id="PTHR43708">
    <property type="entry name" value="CONSERVED EXPRESSED OXIDOREDUCTASE (EUROFUNG)"/>
    <property type="match status" value="1"/>
</dbReference>
<evidence type="ECO:0000259" key="1">
    <source>
        <dbReference type="Pfam" id="PF01408"/>
    </source>
</evidence>
<dbReference type="Gene3D" id="3.40.50.720">
    <property type="entry name" value="NAD(P)-binding Rossmann-like Domain"/>
    <property type="match status" value="1"/>
</dbReference>
<dbReference type="Pfam" id="PF22725">
    <property type="entry name" value="GFO_IDH_MocA_C3"/>
    <property type="match status" value="1"/>
</dbReference>
<organism evidence="3 4">
    <name type="scientific">Nonomuraea pusilla</name>
    <dbReference type="NCBI Taxonomy" id="46177"/>
    <lineage>
        <taxon>Bacteria</taxon>
        <taxon>Bacillati</taxon>
        <taxon>Actinomycetota</taxon>
        <taxon>Actinomycetes</taxon>
        <taxon>Streptosporangiales</taxon>
        <taxon>Streptosporangiaceae</taxon>
        <taxon>Nonomuraea</taxon>
    </lineage>
</organism>
<feature type="domain" description="GFO/IDH/MocA-like oxidoreductase" evidence="2">
    <location>
        <begin position="132"/>
        <end position="286"/>
    </location>
</feature>
<dbReference type="SUPFAM" id="SSF55347">
    <property type="entry name" value="Glyceraldehyde-3-phosphate dehydrogenase-like, C-terminal domain"/>
    <property type="match status" value="1"/>
</dbReference>
<dbReference type="AlphaFoldDB" id="A0A1H7JMG5"/>
<dbReference type="Proteomes" id="UP000198953">
    <property type="component" value="Unassembled WGS sequence"/>
</dbReference>
<proteinExistence type="predicted"/>
<dbReference type="InterPro" id="IPR000683">
    <property type="entry name" value="Gfo/Idh/MocA-like_OxRdtase_N"/>
</dbReference>
<name>A0A1H7JMG5_9ACTN</name>
<sequence length="393" mass="43183">MDDLRIAAIGLGLRRSLAVAAHREPGRGSRVTAVCDLDEATLRTEARFFGTNAAETDYRRVLDRDDIDAVLVATPDHTHARVAIDALSAGKAVYLEKPMATTVADADAVLRAARESGSRLYVGHNMRHMGVVRLMRRLVREGQIGTPKAVWIRHFVGHGGDYFFKDWHAERSKVNSLLLQKACHDLDAMHWIVGGSTEAVQAMGGLTVYGDLPRREAGAPKPENWLSKEQWPPSRQRGLNPVIDVEDLALLNLRLDNGVLAAYQQCHYTPDYWRSFTVIGDAGRLENFGDEPGGTIRLWNTGRRDYDPAGDAEFRIPGQVDGHGGADAKVIEEFVRFVREGGPTDTSPVDARTAVAAGDLATRSLRDGGALLRVPELEESLRAYFDNGQVEPA</sequence>
<accession>A0A1H7JMG5</accession>
<dbReference type="Pfam" id="PF01408">
    <property type="entry name" value="GFO_IDH_MocA"/>
    <property type="match status" value="1"/>
</dbReference>
<evidence type="ECO:0000313" key="3">
    <source>
        <dbReference type="EMBL" id="SEK75546.1"/>
    </source>
</evidence>
<dbReference type="OrthoDB" id="103047at2"/>
<gene>
    <name evidence="3" type="ORF">SAMN05660976_01166</name>
</gene>
<dbReference type="GO" id="GO:0000166">
    <property type="term" value="F:nucleotide binding"/>
    <property type="evidence" value="ECO:0007669"/>
    <property type="project" value="InterPro"/>
</dbReference>
<reference evidence="3 4" key="1">
    <citation type="submission" date="2016-10" db="EMBL/GenBank/DDBJ databases">
        <authorList>
            <person name="de Groot N.N."/>
        </authorList>
    </citation>
    <scope>NUCLEOTIDE SEQUENCE [LARGE SCALE GENOMIC DNA]</scope>
    <source>
        <strain evidence="3 4">DSM 43357</strain>
    </source>
</reference>
<feature type="domain" description="Gfo/Idh/MocA-like oxidoreductase N-terminal" evidence="1">
    <location>
        <begin position="4"/>
        <end position="124"/>
    </location>
</feature>
<keyword evidence="4" id="KW-1185">Reference proteome</keyword>
<dbReference type="InterPro" id="IPR036291">
    <property type="entry name" value="NAD(P)-bd_dom_sf"/>
</dbReference>
<dbReference type="PANTHER" id="PTHR43708:SF8">
    <property type="entry name" value="OXIDOREDUCTASE"/>
    <property type="match status" value="1"/>
</dbReference>
<evidence type="ECO:0000259" key="2">
    <source>
        <dbReference type="Pfam" id="PF22725"/>
    </source>
</evidence>
<dbReference type="RefSeq" id="WP_091098785.1">
    <property type="nucleotide sequence ID" value="NZ_FOBF01000002.1"/>
</dbReference>
<dbReference type="InterPro" id="IPR055170">
    <property type="entry name" value="GFO_IDH_MocA-like_dom"/>
</dbReference>
<dbReference type="STRING" id="46177.SAMN05660976_01166"/>
<dbReference type="EMBL" id="FOBF01000002">
    <property type="protein sequence ID" value="SEK75546.1"/>
    <property type="molecule type" value="Genomic_DNA"/>
</dbReference>
<evidence type="ECO:0000313" key="4">
    <source>
        <dbReference type="Proteomes" id="UP000198953"/>
    </source>
</evidence>
<dbReference type="SUPFAM" id="SSF51735">
    <property type="entry name" value="NAD(P)-binding Rossmann-fold domains"/>
    <property type="match status" value="1"/>
</dbReference>